<comment type="subcellular location">
    <subcellularLocation>
        <location evidence="1 10">Cytoplasm</location>
    </subcellularLocation>
</comment>
<comment type="subunit">
    <text evidence="10">Tetramer of two alpha and two beta subunits.</text>
</comment>
<dbReference type="SUPFAM" id="SSF109604">
    <property type="entry name" value="HD-domain/PDEase-like"/>
    <property type="match status" value="1"/>
</dbReference>
<evidence type="ECO:0000256" key="6">
    <source>
        <dbReference type="ARBA" id="ARBA00022840"/>
    </source>
</evidence>
<keyword evidence="7 10" id="KW-0648">Protein biosynthesis</keyword>
<dbReference type="InterPro" id="IPR015944">
    <property type="entry name" value="Gly-tRNA-synth_bsu"/>
</dbReference>
<keyword evidence="8 10" id="KW-0030">Aminoacyl-tRNA synthetase</keyword>
<dbReference type="HAMAP" id="MF_00255">
    <property type="entry name" value="Gly_tRNA_synth_beta"/>
    <property type="match status" value="1"/>
</dbReference>
<dbReference type="GO" id="GO:0004814">
    <property type="term" value="F:arginine-tRNA ligase activity"/>
    <property type="evidence" value="ECO:0007669"/>
    <property type="project" value="InterPro"/>
</dbReference>
<gene>
    <name evidence="10" type="primary">glyS</name>
    <name evidence="12" type="ORF">BET03_02555</name>
</gene>
<dbReference type="PROSITE" id="PS50861">
    <property type="entry name" value="AA_TRNA_LIGASE_II_GLYAB"/>
    <property type="match status" value="1"/>
</dbReference>
<evidence type="ECO:0000256" key="8">
    <source>
        <dbReference type="ARBA" id="ARBA00023146"/>
    </source>
</evidence>
<name>A0A419TBC8_9FIRM</name>
<dbReference type="GO" id="GO:0005524">
    <property type="term" value="F:ATP binding"/>
    <property type="evidence" value="ECO:0007669"/>
    <property type="project" value="UniProtKB-UniRule"/>
</dbReference>
<evidence type="ECO:0000256" key="10">
    <source>
        <dbReference type="HAMAP-Rule" id="MF_00255"/>
    </source>
</evidence>
<keyword evidence="6 10" id="KW-0067">ATP-binding</keyword>
<keyword evidence="3 10" id="KW-0963">Cytoplasm</keyword>
<organism evidence="12 13">
    <name type="scientific">Thermohalobacter berrensis</name>
    <dbReference type="NCBI Taxonomy" id="99594"/>
    <lineage>
        <taxon>Bacteria</taxon>
        <taxon>Bacillati</taxon>
        <taxon>Bacillota</taxon>
        <taxon>Tissierellia</taxon>
        <taxon>Tissierellales</taxon>
        <taxon>Thermohalobacteraceae</taxon>
        <taxon>Thermohalobacter</taxon>
    </lineage>
</organism>
<evidence type="ECO:0000256" key="7">
    <source>
        <dbReference type="ARBA" id="ARBA00022917"/>
    </source>
</evidence>
<comment type="similarity">
    <text evidence="2 10">Belongs to the class-II aminoacyl-tRNA synthetase family.</text>
</comment>
<dbReference type="Gene3D" id="1.10.730.10">
    <property type="entry name" value="Isoleucyl-tRNA Synthetase, Domain 1"/>
    <property type="match status" value="1"/>
</dbReference>
<comment type="catalytic activity">
    <reaction evidence="9 10">
        <text>tRNA(Gly) + glycine + ATP = glycyl-tRNA(Gly) + AMP + diphosphate</text>
        <dbReference type="Rhea" id="RHEA:16013"/>
        <dbReference type="Rhea" id="RHEA-COMP:9664"/>
        <dbReference type="Rhea" id="RHEA-COMP:9683"/>
        <dbReference type="ChEBI" id="CHEBI:30616"/>
        <dbReference type="ChEBI" id="CHEBI:33019"/>
        <dbReference type="ChEBI" id="CHEBI:57305"/>
        <dbReference type="ChEBI" id="CHEBI:78442"/>
        <dbReference type="ChEBI" id="CHEBI:78522"/>
        <dbReference type="ChEBI" id="CHEBI:456215"/>
        <dbReference type="EC" id="6.1.1.14"/>
    </reaction>
</comment>
<dbReference type="PANTHER" id="PTHR30075:SF2">
    <property type="entry name" value="GLYCINE--TRNA LIGASE, CHLOROPLASTIC_MITOCHONDRIAL 2"/>
    <property type="match status" value="1"/>
</dbReference>
<keyword evidence="4 10" id="KW-0436">Ligase</keyword>
<evidence type="ECO:0000256" key="1">
    <source>
        <dbReference type="ARBA" id="ARBA00004496"/>
    </source>
</evidence>
<dbReference type="PANTHER" id="PTHR30075">
    <property type="entry name" value="GLYCYL-TRNA SYNTHETASE"/>
    <property type="match status" value="1"/>
</dbReference>
<dbReference type="Pfam" id="PF05746">
    <property type="entry name" value="DALR_1"/>
    <property type="match status" value="1"/>
</dbReference>
<sequence length="692" mass="80062">MNKYLLEIGTEEVPARFIDDSLNQLKNKAEDMFKEERICFDNIKTYATPRRLVLLIENIAERQEDLEELVRGPAKRIAYDEEGNPTKALMGFAKGQGVEVDDIIIKEYKGEDYVFAQRVLKGKDSKEVLKENIPELIKSITFPKSMKWGKKSFRFVRPIRWVLSLFNNEPISFDFEGIKVSNITKGHRFLGSSNIEINSVDEYFEKLRENYVIVDQNERKELIIKGCRKLAQEKGGNILDDEELLNELTHIVEYPTPLRGRIKDDYLKLPKEVITTPMKEHQRYLPIVDDNKNLLPYFIAVRNGNDEYIDIVTKGNEKVLDARLEDAKFFYNEDVKKPLEDYVEGLKDIVFQEQLGTVWEKTNRIIRLSEKIGETLEVGDETLENTKRAAYLSKADLVTKMVYEFTELQGIMGREYAKTSGENEIVSLAIYEHYLPRFAQDELPTTTAGAMLSISDKIDTIAGCFAIGIQPTGSQDPYGLRRQALGIVNILLDRNIHISLDKLIDYSLNIYEENGLTFNYDEVKKEILEFFKARIRNMFIDNGIRYDVVDAVLNSNNYDIADLYIRASELNKWIKKDELSEILAAFNRVSNLAKKAENKVEINTELLIEEQEKTLYKTFKEVKNEVEICLNNKEYNKALDTMITLRGPIDEFFDNVMVMVDDEKLKNNRLSLIKEISDTMLKICDLSKIVNK</sequence>
<keyword evidence="13" id="KW-1185">Reference proteome</keyword>
<comment type="caution">
    <text evidence="12">The sequence shown here is derived from an EMBL/GenBank/DDBJ whole genome shotgun (WGS) entry which is preliminary data.</text>
</comment>
<dbReference type="SMART" id="SM00836">
    <property type="entry name" value="DALR_1"/>
    <property type="match status" value="1"/>
</dbReference>
<keyword evidence="5 10" id="KW-0547">Nucleotide-binding</keyword>
<evidence type="ECO:0000313" key="12">
    <source>
        <dbReference type="EMBL" id="RKD34789.1"/>
    </source>
</evidence>
<dbReference type="EC" id="6.1.1.14" evidence="10"/>
<evidence type="ECO:0000259" key="11">
    <source>
        <dbReference type="SMART" id="SM00836"/>
    </source>
</evidence>
<dbReference type="GO" id="GO:0006426">
    <property type="term" value="P:glycyl-tRNA aminoacylation"/>
    <property type="evidence" value="ECO:0007669"/>
    <property type="project" value="UniProtKB-UniRule"/>
</dbReference>
<dbReference type="InterPro" id="IPR008909">
    <property type="entry name" value="DALR_anticod-bd"/>
</dbReference>
<evidence type="ECO:0000256" key="2">
    <source>
        <dbReference type="ARBA" id="ARBA00008226"/>
    </source>
</evidence>
<evidence type="ECO:0000256" key="5">
    <source>
        <dbReference type="ARBA" id="ARBA00022741"/>
    </source>
</evidence>
<protein>
    <recommendedName>
        <fullName evidence="10">Glycine--tRNA ligase beta subunit</fullName>
        <ecNumber evidence="10">6.1.1.14</ecNumber>
    </recommendedName>
    <alternativeName>
        <fullName evidence="10">Glycyl-tRNA synthetase beta subunit</fullName>
        <shortName evidence="10">GlyRS</shortName>
    </alternativeName>
</protein>
<reference evidence="12 13" key="1">
    <citation type="submission" date="2016-08" db="EMBL/GenBank/DDBJ databases">
        <title>Novel Firmicutes and Novel Genomes.</title>
        <authorList>
            <person name="Poppleton D.I."/>
            <person name="Gribaldo S."/>
        </authorList>
    </citation>
    <scope>NUCLEOTIDE SEQUENCE [LARGE SCALE GENOMIC DNA]</scope>
    <source>
        <strain evidence="12 13">CTT3</strain>
    </source>
</reference>
<dbReference type="GO" id="GO:0004820">
    <property type="term" value="F:glycine-tRNA ligase activity"/>
    <property type="evidence" value="ECO:0007669"/>
    <property type="project" value="UniProtKB-UniRule"/>
</dbReference>
<proteinExistence type="inferred from homology"/>
<dbReference type="InterPro" id="IPR006194">
    <property type="entry name" value="Gly-tRNA-synth_heterodimer"/>
</dbReference>
<dbReference type="NCBIfam" id="TIGR00211">
    <property type="entry name" value="glyS"/>
    <property type="match status" value="1"/>
</dbReference>
<dbReference type="AlphaFoldDB" id="A0A419TBC8"/>
<evidence type="ECO:0000256" key="9">
    <source>
        <dbReference type="ARBA" id="ARBA00047937"/>
    </source>
</evidence>
<evidence type="ECO:0000256" key="4">
    <source>
        <dbReference type="ARBA" id="ARBA00022598"/>
    </source>
</evidence>
<dbReference type="EMBL" id="MCIB01000001">
    <property type="protein sequence ID" value="RKD34789.1"/>
    <property type="molecule type" value="Genomic_DNA"/>
</dbReference>
<dbReference type="GO" id="GO:0005829">
    <property type="term" value="C:cytosol"/>
    <property type="evidence" value="ECO:0007669"/>
    <property type="project" value="TreeGrafter"/>
</dbReference>
<evidence type="ECO:0000256" key="3">
    <source>
        <dbReference type="ARBA" id="ARBA00022490"/>
    </source>
</evidence>
<accession>A0A419TBC8</accession>
<dbReference type="PRINTS" id="PR01045">
    <property type="entry name" value="TRNASYNTHGB"/>
</dbReference>
<dbReference type="Pfam" id="PF02092">
    <property type="entry name" value="tRNA_synt_2f"/>
    <property type="match status" value="1"/>
</dbReference>
<dbReference type="GO" id="GO:0006420">
    <property type="term" value="P:arginyl-tRNA aminoacylation"/>
    <property type="evidence" value="ECO:0007669"/>
    <property type="project" value="InterPro"/>
</dbReference>
<dbReference type="Proteomes" id="UP000284177">
    <property type="component" value="Unassembled WGS sequence"/>
</dbReference>
<evidence type="ECO:0000313" key="13">
    <source>
        <dbReference type="Proteomes" id="UP000284177"/>
    </source>
</evidence>
<feature type="domain" description="DALR anticodon binding" evidence="11">
    <location>
        <begin position="582"/>
        <end position="689"/>
    </location>
</feature>